<evidence type="ECO:0000256" key="1">
    <source>
        <dbReference type="SAM" id="MobiDB-lite"/>
    </source>
</evidence>
<reference evidence="2 3" key="1">
    <citation type="submission" date="2024-02" db="EMBL/GenBank/DDBJ databases">
        <title>High-quality chromosome-scale genome assembly of Pensacola bahiagrass (Paspalum notatum Flugge var. saurae).</title>
        <authorList>
            <person name="Vega J.M."/>
            <person name="Podio M."/>
            <person name="Orjuela J."/>
            <person name="Siena L.A."/>
            <person name="Pessino S.C."/>
            <person name="Combes M.C."/>
            <person name="Mariac C."/>
            <person name="Albertini E."/>
            <person name="Pupilli F."/>
            <person name="Ortiz J.P.A."/>
            <person name="Leblanc O."/>
        </authorList>
    </citation>
    <scope>NUCLEOTIDE SEQUENCE [LARGE SCALE GENOMIC DNA]</scope>
    <source>
        <strain evidence="2">R1</strain>
        <tissue evidence="2">Leaf</tissue>
    </source>
</reference>
<feature type="compositionally biased region" description="Basic residues" evidence="1">
    <location>
        <begin position="73"/>
        <end position="82"/>
    </location>
</feature>
<sequence length="82" mass="8879">MQRRYDPTSTNHELVLMGGVPDDEDDLEAGRDEQFGNTHEARIDLDDGNERVEPAADGEASGVATASTTISTGRKRKCTSDV</sequence>
<feature type="compositionally biased region" description="Basic and acidic residues" evidence="1">
    <location>
        <begin position="28"/>
        <end position="54"/>
    </location>
</feature>
<protein>
    <submittedName>
        <fullName evidence="2">Uncharacterized protein</fullName>
    </submittedName>
</protein>
<accession>A0AAQ3SHR0</accession>
<keyword evidence="3" id="KW-1185">Reference proteome</keyword>
<evidence type="ECO:0000313" key="3">
    <source>
        <dbReference type="Proteomes" id="UP001341281"/>
    </source>
</evidence>
<feature type="region of interest" description="Disordered" evidence="1">
    <location>
        <begin position="1"/>
        <end position="82"/>
    </location>
</feature>
<dbReference type="AlphaFoldDB" id="A0AAQ3SHR0"/>
<name>A0AAQ3SHR0_PASNO</name>
<gene>
    <name evidence="2" type="ORF">U9M48_002793</name>
</gene>
<organism evidence="2 3">
    <name type="scientific">Paspalum notatum var. saurae</name>
    <dbReference type="NCBI Taxonomy" id="547442"/>
    <lineage>
        <taxon>Eukaryota</taxon>
        <taxon>Viridiplantae</taxon>
        <taxon>Streptophyta</taxon>
        <taxon>Embryophyta</taxon>
        <taxon>Tracheophyta</taxon>
        <taxon>Spermatophyta</taxon>
        <taxon>Magnoliopsida</taxon>
        <taxon>Liliopsida</taxon>
        <taxon>Poales</taxon>
        <taxon>Poaceae</taxon>
        <taxon>PACMAD clade</taxon>
        <taxon>Panicoideae</taxon>
        <taxon>Andropogonodae</taxon>
        <taxon>Paspaleae</taxon>
        <taxon>Paspalinae</taxon>
        <taxon>Paspalum</taxon>
    </lineage>
</organism>
<dbReference type="Proteomes" id="UP001341281">
    <property type="component" value="Chromosome 01"/>
</dbReference>
<evidence type="ECO:0000313" key="2">
    <source>
        <dbReference type="EMBL" id="WVZ51677.1"/>
    </source>
</evidence>
<dbReference type="EMBL" id="CP144745">
    <property type="protein sequence ID" value="WVZ51677.1"/>
    <property type="molecule type" value="Genomic_DNA"/>
</dbReference>
<proteinExistence type="predicted"/>